<reference evidence="5" key="1">
    <citation type="journal article" date="2019" name="Int. J. Syst. Evol. Microbiol.">
        <title>The Global Catalogue of Microorganisms (GCM) 10K type strain sequencing project: providing services to taxonomists for standard genome sequencing and annotation.</title>
        <authorList>
            <consortium name="The Broad Institute Genomics Platform"/>
            <consortium name="The Broad Institute Genome Sequencing Center for Infectious Disease"/>
            <person name="Wu L."/>
            <person name="Ma J."/>
        </authorList>
    </citation>
    <scope>NUCLEOTIDE SEQUENCE [LARGE SCALE GENOMIC DNA]</scope>
    <source>
        <strain evidence="5">CGMCC 1.18575</strain>
    </source>
</reference>
<dbReference type="EMBL" id="JBHSMI010000024">
    <property type="protein sequence ID" value="MFC5403622.1"/>
    <property type="molecule type" value="Genomic_DNA"/>
</dbReference>
<accession>A0ABW0HU01</accession>
<dbReference type="RefSeq" id="WP_378133166.1">
    <property type="nucleotide sequence ID" value="NZ_JBHSMI010000024.1"/>
</dbReference>
<evidence type="ECO:0000313" key="5">
    <source>
        <dbReference type="Proteomes" id="UP001596113"/>
    </source>
</evidence>
<protein>
    <submittedName>
        <fullName evidence="4">Extracellular solute-binding protein</fullName>
    </submittedName>
</protein>
<feature type="signal peptide" evidence="3">
    <location>
        <begin position="1"/>
        <end position="21"/>
    </location>
</feature>
<dbReference type="Proteomes" id="UP001596113">
    <property type="component" value="Unassembled WGS sequence"/>
</dbReference>
<dbReference type="SUPFAM" id="SSF53850">
    <property type="entry name" value="Periplasmic binding protein-like II"/>
    <property type="match status" value="1"/>
</dbReference>
<dbReference type="CDD" id="cd13580">
    <property type="entry name" value="PBP2_AlgQ_like_1"/>
    <property type="match status" value="1"/>
</dbReference>
<dbReference type="PROSITE" id="PS51257">
    <property type="entry name" value="PROKAR_LIPOPROTEIN"/>
    <property type="match status" value="1"/>
</dbReference>
<keyword evidence="5" id="KW-1185">Reference proteome</keyword>
<evidence type="ECO:0000256" key="3">
    <source>
        <dbReference type="SAM" id="SignalP"/>
    </source>
</evidence>
<dbReference type="InterPro" id="IPR050490">
    <property type="entry name" value="Bact_solute-bd_prot1"/>
</dbReference>
<proteinExistence type="predicted"/>
<feature type="compositionally biased region" description="Low complexity" evidence="2">
    <location>
        <begin position="29"/>
        <end position="65"/>
    </location>
</feature>
<feature type="region of interest" description="Disordered" evidence="2">
    <location>
        <begin position="28"/>
        <end position="65"/>
    </location>
</feature>
<gene>
    <name evidence="4" type="ORF">ACFPOF_12840</name>
</gene>
<evidence type="ECO:0000256" key="2">
    <source>
        <dbReference type="SAM" id="MobiDB-lite"/>
    </source>
</evidence>
<evidence type="ECO:0000256" key="1">
    <source>
        <dbReference type="ARBA" id="ARBA00022729"/>
    </source>
</evidence>
<feature type="chain" id="PRO_5046203013" evidence="3">
    <location>
        <begin position="22"/>
        <end position="559"/>
    </location>
</feature>
<evidence type="ECO:0000313" key="4">
    <source>
        <dbReference type="EMBL" id="MFC5403622.1"/>
    </source>
</evidence>
<name>A0ABW0HU01_9BACL</name>
<comment type="caution">
    <text evidence="4">The sequence shown here is derived from an EMBL/GenBank/DDBJ whole genome shotgun (WGS) entry which is preliminary data.</text>
</comment>
<sequence>MKEGNVRLIGFMLATSLLVLSACSKNGGEASQSPSASSTPAASQASQPAESETASTDGKYDPPITLTTVRTTEPTVKFPDGDSYDNNAWTRAYEEEYGIKVKTLWAVDGSQWEQKINLTVASGEIPDFFKVNATMFKQLAEAGMIADLTEVYANATDRVKKLLTEENPTAIEAATIDGKLMALPLSNSNREGSSMVYVRTDWLKALNLPEPKTMDDLFKISEAFSTQDPDKNGKADTYGFAVDKDFELLKGYFNSFHAYPTLMIKDKDGNLTSGVIQPEMKNALAKLQEMFKAKQIDPEFGAKDITKVFEMVANGKIGILYFPFYGPLYPLQSGKDKDPKMEWQAFPLLSVDSDPAKPQVPVSVENFWVVKKGVEHPEAVLKMLDFWVKTFYENKSDDIYHKFNAAEDGNQVWNFSNIAGFKAFKNVEESLRIIDALDTKDTSNLGPEDKGVYDKILKFQSGDLTNWGWNLIFSKGGSMSVSNYYRTNDLYQIDEFTTSPLESQIQKGPALTKLQAETFTKIILGSLPVDAFDNFTKQWSDLGGNEILADVNKWYKSKS</sequence>
<dbReference type="PANTHER" id="PTHR43649">
    <property type="entry name" value="ARABINOSE-BINDING PROTEIN-RELATED"/>
    <property type="match status" value="1"/>
</dbReference>
<dbReference type="Gene3D" id="3.40.190.10">
    <property type="entry name" value="Periplasmic binding protein-like II"/>
    <property type="match status" value="2"/>
</dbReference>
<dbReference type="PANTHER" id="PTHR43649:SF33">
    <property type="entry name" value="POLYGALACTURONAN_RHAMNOGALACTURONAN-BINDING PROTEIN YTCQ"/>
    <property type="match status" value="1"/>
</dbReference>
<organism evidence="4 5">
    <name type="scientific">Cohnella soli</name>
    <dbReference type="NCBI Taxonomy" id="425005"/>
    <lineage>
        <taxon>Bacteria</taxon>
        <taxon>Bacillati</taxon>
        <taxon>Bacillota</taxon>
        <taxon>Bacilli</taxon>
        <taxon>Bacillales</taxon>
        <taxon>Paenibacillaceae</taxon>
        <taxon>Cohnella</taxon>
    </lineage>
</organism>
<keyword evidence="1 3" id="KW-0732">Signal</keyword>